<evidence type="ECO:0000259" key="3">
    <source>
        <dbReference type="PROSITE" id="PS51186"/>
    </source>
</evidence>
<comment type="caution">
    <text evidence="4">The sequence shown here is derived from an EMBL/GenBank/DDBJ whole genome shotgun (WGS) entry which is preliminary data.</text>
</comment>
<dbReference type="Pfam" id="PF00583">
    <property type="entry name" value="Acetyltransf_1"/>
    <property type="match status" value="1"/>
</dbReference>
<dbReference type="PANTHER" id="PTHR43877:SF2">
    <property type="entry name" value="AMINOALKYLPHOSPHONATE N-ACETYLTRANSFERASE-RELATED"/>
    <property type="match status" value="1"/>
</dbReference>
<dbReference type="SUPFAM" id="SSF55729">
    <property type="entry name" value="Acyl-CoA N-acyltransferases (Nat)"/>
    <property type="match status" value="1"/>
</dbReference>
<accession>A0ABU0JH37</accession>
<evidence type="ECO:0000313" key="4">
    <source>
        <dbReference type="EMBL" id="MDQ0473606.1"/>
    </source>
</evidence>
<dbReference type="EMBL" id="JAUSVX010000017">
    <property type="protein sequence ID" value="MDQ0473606.1"/>
    <property type="molecule type" value="Genomic_DNA"/>
</dbReference>
<dbReference type="CDD" id="cd04301">
    <property type="entry name" value="NAT_SF"/>
    <property type="match status" value="1"/>
</dbReference>
<proteinExistence type="predicted"/>
<dbReference type="Gene3D" id="3.40.630.30">
    <property type="match status" value="1"/>
</dbReference>
<evidence type="ECO:0000313" key="5">
    <source>
        <dbReference type="Proteomes" id="UP001242480"/>
    </source>
</evidence>
<sequence length="182" mass="19098">MQAVTIRRLVVADAEDFRAIRLAALLTAPEAFGSVHALEVERPLAAFAERLATSAVLGAYDGGRIGGMAGFWRANGPKDSHKGFVFGMFVAPELRGRGVGAALIAAVIAAARGEVEQLHLAVLRSNAAAIALYRAAGFAVYGIEPRALKDASGYADELLMVRILQPGVETPGDIVDPSNSRT</sequence>
<reference evidence="4 5" key="1">
    <citation type="submission" date="2023-07" db="EMBL/GenBank/DDBJ databases">
        <title>Genomic Encyclopedia of Type Strains, Phase IV (KMG-IV): sequencing the most valuable type-strain genomes for metagenomic binning, comparative biology and taxonomic classification.</title>
        <authorList>
            <person name="Goeker M."/>
        </authorList>
    </citation>
    <scope>NUCLEOTIDE SEQUENCE [LARGE SCALE GENOMIC DNA]</scope>
    <source>
        <strain evidence="4 5">DSM 19619</strain>
    </source>
</reference>
<gene>
    <name evidence="4" type="ORF">QO011_006642</name>
</gene>
<protein>
    <submittedName>
        <fullName evidence="4">Ribosomal protein S18 acetylase RimI-like enzyme</fullName>
    </submittedName>
</protein>
<dbReference type="RefSeq" id="WP_307282150.1">
    <property type="nucleotide sequence ID" value="NZ_JAUSVX010000017.1"/>
</dbReference>
<dbReference type="Proteomes" id="UP001242480">
    <property type="component" value="Unassembled WGS sequence"/>
</dbReference>
<keyword evidence="1" id="KW-0808">Transferase</keyword>
<name>A0ABU0JH37_9HYPH</name>
<evidence type="ECO:0000256" key="1">
    <source>
        <dbReference type="ARBA" id="ARBA00022679"/>
    </source>
</evidence>
<dbReference type="PANTHER" id="PTHR43877">
    <property type="entry name" value="AMINOALKYLPHOSPHONATE N-ACETYLTRANSFERASE-RELATED-RELATED"/>
    <property type="match status" value="1"/>
</dbReference>
<organism evidence="4 5">
    <name type="scientific">Labrys wisconsinensis</name>
    <dbReference type="NCBI Taxonomy" id="425677"/>
    <lineage>
        <taxon>Bacteria</taxon>
        <taxon>Pseudomonadati</taxon>
        <taxon>Pseudomonadota</taxon>
        <taxon>Alphaproteobacteria</taxon>
        <taxon>Hyphomicrobiales</taxon>
        <taxon>Xanthobacteraceae</taxon>
        <taxon>Labrys</taxon>
    </lineage>
</organism>
<dbReference type="PROSITE" id="PS51186">
    <property type="entry name" value="GNAT"/>
    <property type="match status" value="1"/>
</dbReference>
<evidence type="ECO:0000256" key="2">
    <source>
        <dbReference type="ARBA" id="ARBA00023315"/>
    </source>
</evidence>
<keyword evidence="5" id="KW-1185">Reference proteome</keyword>
<keyword evidence="2" id="KW-0012">Acyltransferase</keyword>
<dbReference type="InterPro" id="IPR000182">
    <property type="entry name" value="GNAT_dom"/>
</dbReference>
<feature type="domain" description="N-acetyltransferase" evidence="3">
    <location>
        <begin position="4"/>
        <end position="165"/>
    </location>
</feature>
<dbReference type="InterPro" id="IPR016181">
    <property type="entry name" value="Acyl_CoA_acyltransferase"/>
</dbReference>
<dbReference type="InterPro" id="IPR050832">
    <property type="entry name" value="Bact_Acetyltransf"/>
</dbReference>